<keyword evidence="2" id="KW-1185">Reference proteome</keyword>
<dbReference type="EMBL" id="JAHDVG010000488">
    <property type="protein sequence ID" value="KAH1165854.1"/>
    <property type="molecule type" value="Genomic_DNA"/>
</dbReference>
<dbReference type="Proteomes" id="UP000827986">
    <property type="component" value="Unassembled WGS sequence"/>
</dbReference>
<evidence type="ECO:0000313" key="1">
    <source>
        <dbReference type="EMBL" id="KAH1165854.1"/>
    </source>
</evidence>
<protein>
    <submittedName>
        <fullName evidence="1">Uncharacterized protein</fullName>
    </submittedName>
</protein>
<dbReference type="AlphaFoldDB" id="A0A9D4APP5"/>
<accession>A0A9D4APP5</accession>
<sequence>MVFVGSFLSFESQFMELGAFHKAWFSDCISSRWDNTYCSSPTIQDATRFCYWENCNDNIIIIVKIHHYFWKRLPLTSLWGLQSCREPWLRLMDPFHSLAASGIRDVELRRATWTLLL</sequence>
<name>A0A9D4APP5_9SAUR</name>
<organism evidence="1 2">
    <name type="scientific">Mauremys mutica</name>
    <name type="common">yellowpond turtle</name>
    <dbReference type="NCBI Taxonomy" id="74926"/>
    <lineage>
        <taxon>Eukaryota</taxon>
        <taxon>Metazoa</taxon>
        <taxon>Chordata</taxon>
        <taxon>Craniata</taxon>
        <taxon>Vertebrata</taxon>
        <taxon>Euteleostomi</taxon>
        <taxon>Archelosauria</taxon>
        <taxon>Testudinata</taxon>
        <taxon>Testudines</taxon>
        <taxon>Cryptodira</taxon>
        <taxon>Durocryptodira</taxon>
        <taxon>Testudinoidea</taxon>
        <taxon>Geoemydidae</taxon>
        <taxon>Geoemydinae</taxon>
        <taxon>Mauremys</taxon>
    </lineage>
</organism>
<evidence type="ECO:0000313" key="2">
    <source>
        <dbReference type="Proteomes" id="UP000827986"/>
    </source>
</evidence>
<gene>
    <name evidence="1" type="ORF">KIL84_023413</name>
</gene>
<reference evidence="1" key="1">
    <citation type="submission" date="2021-09" db="EMBL/GenBank/DDBJ databases">
        <title>The genome of Mauremys mutica provides insights into the evolution of semi-aquatic lifestyle.</title>
        <authorList>
            <person name="Gong S."/>
            <person name="Gao Y."/>
        </authorList>
    </citation>
    <scope>NUCLEOTIDE SEQUENCE</scope>
    <source>
        <strain evidence="1">MM-2020</strain>
        <tissue evidence="1">Muscle</tissue>
    </source>
</reference>
<proteinExistence type="predicted"/>
<comment type="caution">
    <text evidence="1">The sequence shown here is derived from an EMBL/GenBank/DDBJ whole genome shotgun (WGS) entry which is preliminary data.</text>
</comment>